<accession>A0A5C0AWW2</accession>
<dbReference type="InterPro" id="IPR018958">
    <property type="entry name" value="Knr4/Smi1-like_dom"/>
</dbReference>
<keyword evidence="3" id="KW-1185">Reference proteome</keyword>
<dbReference type="Proteomes" id="UP000325161">
    <property type="component" value="Chromosome"/>
</dbReference>
<dbReference type="OrthoDB" id="4103969at2"/>
<dbReference type="InterPro" id="IPR037883">
    <property type="entry name" value="Knr4/Smi1-like_sf"/>
</dbReference>
<dbReference type="KEGG" id="pacr:FXN63_08510"/>
<protein>
    <submittedName>
        <fullName evidence="2">SMI1/KNR4 family protein</fullName>
    </submittedName>
</protein>
<dbReference type="Gene3D" id="3.40.1580.10">
    <property type="entry name" value="SMI1/KNR4-like"/>
    <property type="match status" value="1"/>
</dbReference>
<name>A0A5C0AWW2_9BURK</name>
<sequence>MNIAQCISYIGPFWHARMGANESALRDMETYSGLSLPADYKEFMKWSDGGAGSIKNIYLSMWSLSQLIELNENYKINGYLGERVIAIGSDGGPICFLLDYRLSKEPKFSSVNFGDLDPQEIKELAPSFEAAITLAISGKIVGDNL</sequence>
<gene>
    <name evidence="2" type="ORF">FXN63_08510</name>
</gene>
<dbReference type="RefSeq" id="WP_148814266.1">
    <property type="nucleotide sequence ID" value="NZ_CP043046.1"/>
</dbReference>
<evidence type="ECO:0000313" key="3">
    <source>
        <dbReference type="Proteomes" id="UP000325161"/>
    </source>
</evidence>
<evidence type="ECO:0000259" key="1">
    <source>
        <dbReference type="SMART" id="SM00860"/>
    </source>
</evidence>
<dbReference type="AlphaFoldDB" id="A0A5C0AWW2"/>
<dbReference type="SMART" id="SM00860">
    <property type="entry name" value="SMI1_KNR4"/>
    <property type="match status" value="1"/>
</dbReference>
<dbReference type="Pfam" id="PF09346">
    <property type="entry name" value="SMI1_KNR4"/>
    <property type="match status" value="1"/>
</dbReference>
<dbReference type="SUPFAM" id="SSF160631">
    <property type="entry name" value="SMI1/KNR4-like"/>
    <property type="match status" value="1"/>
</dbReference>
<dbReference type="EMBL" id="CP043046">
    <property type="protein sequence ID" value="QEI05883.1"/>
    <property type="molecule type" value="Genomic_DNA"/>
</dbReference>
<reference evidence="2 3" key="1">
    <citation type="submission" date="2019-08" db="EMBL/GenBank/DDBJ databases">
        <title>Amphibian skin-associated Pigmentiphaga: genome sequence and occurrence across geography and hosts.</title>
        <authorList>
            <person name="Bletz M.C."/>
            <person name="Bunk B."/>
            <person name="Sproeer C."/>
            <person name="Biwer P."/>
            <person name="Reiter S."/>
            <person name="Rabemananjara F.C.E."/>
            <person name="Schulz S."/>
            <person name="Overmann J."/>
            <person name="Vences M."/>
        </authorList>
    </citation>
    <scope>NUCLEOTIDE SEQUENCE [LARGE SCALE GENOMIC DNA]</scope>
    <source>
        <strain evidence="2 3">Mada1488</strain>
    </source>
</reference>
<organism evidence="2 3">
    <name type="scientific">Pigmentiphaga aceris</name>
    <dbReference type="NCBI Taxonomy" id="1940612"/>
    <lineage>
        <taxon>Bacteria</taxon>
        <taxon>Pseudomonadati</taxon>
        <taxon>Pseudomonadota</taxon>
        <taxon>Betaproteobacteria</taxon>
        <taxon>Burkholderiales</taxon>
        <taxon>Alcaligenaceae</taxon>
        <taxon>Pigmentiphaga</taxon>
    </lineage>
</organism>
<evidence type="ECO:0000313" key="2">
    <source>
        <dbReference type="EMBL" id="QEI05883.1"/>
    </source>
</evidence>
<proteinExistence type="predicted"/>
<feature type="domain" description="Knr4/Smi1-like" evidence="1">
    <location>
        <begin position="19"/>
        <end position="134"/>
    </location>
</feature>